<dbReference type="PROSITE" id="PS50042">
    <property type="entry name" value="CNMP_BINDING_3"/>
    <property type="match status" value="1"/>
</dbReference>
<dbReference type="GO" id="GO:0051117">
    <property type="term" value="F:ATPase binding"/>
    <property type="evidence" value="ECO:0007669"/>
    <property type="project" value="TreeGrafter"/>
</dbReference>
<dbReference type="Proteomes" id="UP000485058">
    <property type="component" value="Unassembled WGS sequence"/>
</dbReference>
<name>A0A699ZFV1_HAELA</name>
<keyword evidence="6" id="KW-1185">Reference proteome</keyword>
<dbReference type="GO" id="GO:0009368">
    <property type="term" value="C:endopeptidase Clp complex"/>
    <property type="evidence" value="ECO:0007669"/>
    <property type="project" value="TreeGrafter"/>
</dbReference>
<keyword evidence="5" id="KW-0645">Protease</keyword>
<dbReference type="InterPro" id="IPR029045">
    <property type="entry name" value="ClpP/crotonase-like_dom_sf"/>
</dbReference>
<dbReference type="GO" id="GO:0004252">
    <property type="term" value="F:serine-type endopeptidase activity"/>
    <property type="evidence" value="ECO:0007669"/>
    <property type="project" value="InterPro"/>
</dbReference>
<evidence type="ECO:0000259" key="4">
    <source>
        <dbReference type="PROSITE" id="PS50042"/>
    </source>
</evidence>
<dbReference type="InterPro" id="IPR000595">
    <property type="entry name" value="cNMP-bd_dom"/>
</dbReference>
<dbReference type="GO" id="GO:0009536">
    <property type="term" value="C:plastid"/>
    <property type="evidence" value="ECO:0007669"/>
    <property type="project" value="UniProtKB-ARBA"/>
</dbReference>
<accession>A0A699ZFV1</accession>
<protein>
    <recommendedName>
        <fullName evidence="2">ATP-dependent Clp protease proteolytic subunit</fullName>
    </recommendedName>
</protein>
<comment type="similarity">
    <text evidence="1 2">Belongs to the peptidase S14 family.</text>
</comment>
<dbReference type="InterPro" id="IPR001907">
    <property type="entry name" value="ClpP"/>
</dbReference>
<feature type="region of interest" description="Disordered" evidence="3">
    <location>
        <begin position="555"/>
        <end position="654"/>
    </location>
</feature>
<dbReference type="SUPFAM" id="SSF52096">
    <property type="entry name" value="ClpP/crotonase"/>
    <property type="match status" value="1"/>
</dbReference>
<evidence type="ECO:0000256" key="2">
    <source>
        <dbReference type="RuleBase" id="RU003567"/>
    </source>
</evidence>
<proteinExistence type="inferred from homology"/>
<organism evidence="5 6">
    <name type="scientific">Haematococcus lacustris</name>
    <name type="common">Green alga</name>
    <name type="synonym">Haematococcus pluvialis</name>
    <dbReference type="NCBI Taxonomy" id="44745"/>
    <lineage>
        <taxon>Eukaryota</taxon>
        <taxon>Viridiplantae</taxon>
        <taxon>Chlorophyta</taxon>
        <taxon>core chlorophytes</taxon>
        <taxon>Chlorophyceae</taxon>
        <taxon>CS clade</taxon>
        <taxon>Chlamydomonadales</taxon>
        <taxon>Haematococcaceae</taxon>
        <taxon>Haematococcus</taxon>
    </lineage>
</organism>
<evidence type="ECO:0000256" key="3">
    <source>
        <dbReference type="SAM" id="MobiDB-lite"/>
    </source>
</evidence>
<dbReference type="CDD" id="cd07017">
    <property type="entry name" value="S14_ClpP_2"/>
    <property type="match status" value="1"/>
</dbReference>
<comment type="caution">
    <text evidence="5">The sequence shown here is derived from an EMBL/GenBank/DDBJ whole genome shotgun (WGS) entry which is preliminary data.</text>
</comment>
<reference evidence="5 6" key="1">
    <citation type="submission" date="2020-02" db="EMBL/GenBank/DDBJ databases">
        <title>Draft genome sequence of Haematococcus lacustris strain NIES-144.</title>
        <authorList>
            <person name="Morimoto D."/>
            <person name="Nakagawa S."/>
            <person name="Yoshida T."/>
            <person name="Sawayama S."/>
        </authorList>
    </citation>
    <scope>NUCLEOTIDE SEQUENCE [LARGE SCALE GENOMIC DNA]</scope>
    <source>
        <strain evidence="5 6">NIES-144</strain>
    </source>
</reference>
<dbReference type="EMBL" id="BLLF01001574">
    <property type="protein sequence ID" value="GFH20100.1"/>
    <property type="molecule type" value="Genomic_DNA"/>
</dbReference>
<evidence type="ECO:0000313" key="6">
    <source>
        <dbReference type="Proteomes" id="UP000485058"/>
    </source>
</evidence>
<keyword evidence="5" id="KW-0378">Hydrolase</keyword>
<dbReference type="InterPro" id="IPR023562">
    <property type="entry name" value="ClpP/TepA"/>
</dbReference>
<dbReference type="Pfam" id="PF00574">
    <property type="entry name" value="CLP_protease"/>
    <property type="match status" value="1"/>
</dbReference>
<evidence type="ECO:0000256" key="1">
    <source>
        <dbReference type="ARBA" id="ARBA00007039"/>
    </source>
</evidence>
<evidence type="ECO:0000313" key="5">
    <source>
        <dbReference type="EMBL" id="GFH20100.1"/>
    </source>
</evidence>
<gene>
    <name evidence="5" type="ORF">HaLaN_17169</name>
</gene>
<dbReference type="GO" id="GO:0006515">
    <property type="term" value="P:protein quality control for misfolded or incompletely synthesized proteins"/>
    <property type="evidence" value="ECO:0007669"/>
    <property type="project" value="TreeGrafter"/>
</dbReference>
<sequence length="715" mass="78225">MLQITGMPVNATHQAGGRPIAFSSKLNTRPQRSARPQRGVMLVQARKLSMLRKKLWREAGPPPDLATRLFSERIMYLGMPIDSSVAELLTAQLFVLVQEAPDPIYFYINSTGIAKSNTKFGNEHEAIAVYNMLRGVQKFCPVYTLAVGNAFGEAALLLSAGSPGKRAALRSATIMLRQPLQRLSGMQASDIDIYRKITREKTHTMAKYLALHTKKSEDDIIADFARPRYFTPYEAAQYGLIDTVLEPKDDKNVAHKDWAKMGSDISELGLWDDEEQPLPTNVMYPGKRGGRAGAHSCPPMQAPASTGAATSTEFRDSCQHAMGYMPTCGVFFCPPASMSARTPKHQRKAFVSSLPAIYELGLGLPCRKRGSLYKAMSSRSSQRQGLQPGVKLFLGAQHRNHVQMGCAALQPVCRKSATVGFDRVTRIFAHRRAQRVVSRCPCRLLSSLAESLGSKVARTFVVAGCLKVWHADMLKYAHWRSVTITVMFPRRQHISTLCRWYQKLFCQWCRPPCRTPPQCIHTVTKATPVTAKAAACPPKEDNGEQAALGVSEEGHANKALKESAATSTQSEEPCDVKAPKPAQPEKQGEKVAGVERQANSKRKRAMIGLDDSDGEDSESLAGGDLAQPQQPASGASCVKPQEGKQRGKQSSNCSMRSWPCNVAVKLEFCSDMAYAGISRASRSKRCALEVEVGCACVNKGADDGRAGAEEQQAAF</sequence>
<dbReference type="PANTHER" id="PTHR10381">
    <property type="entry name" value="ATP-DEPENDENT CLP PROTEASE PROTEOLYTIC SUBUNIT"/>
    <property type="match status" value="1"/>
</dbReference>
<dbReference type="PANTHER" id="PTHR10381:SF11">
    <property type="entry name" value="ATP-DEPENDENT CLP PROTEASE PROTEOLYTIC SUBUNIT, MITOCHONDRIAL"/>
    <property type="match status" value="1"/>
</dbReference>
<dbReference type="AlphaFoldDB" id="A0A699ZFV1"/>
<feature type="domain" description="Cyclic nucleotide-binding" evidence="4">
    <location>
        <begin position="142"/>
        <end position="174"/>
    </location>
</feature>
<dbReference type="Gene3D" id="3.90.226.10">
    <property type="entry name" value="2-enoyl-CoA Hydratase, Chain A, domain 1"/>
    <property type="match status" value="1"/>
</dbReference>
<dbReference type="PRINTS" id="PR00127">
    <property type="entry name" value="CLPPROTEASEP"/>
</dbReference>
<dbReference type="GO" id="GO:0004176">
    <property type="term" value="F:ATP-dependent peptidase activity"/>
    <property type="evidence" value="ECO:0007669"/>
    <property type="project" value="InterPro"/>
</dbReference>